<evidence type="ECO:0000256" key="5">
    <source>
        <dbReference type="ARBA" id="ARBA00022692"/>
    </source>
</evidence>
<comment type="pathway">
    <text evidence="2 10">Glycolipid biosynthesis; glycosylphosphatidylinositol-anchor biosynthesis.</text>
</comment>
<dbReference type="AlphaFoldDB" id="A0A8K0V174"/>
<dbReference type="GO" id="GO:0005789">
    <property type="term" value="C:endoplasmic reticulum membrane"/>
    <property type="evidence" value="ECO:0007669"/>
    <property type="project" value="UniProtKB-SubCell"/>
</dbReference>
<comment type="subcellular location">
    <subcellularLocation>
        <location evidence="1 10">Endoplasmic reticulum membrane</location>
        <topology evidence="1 10">Single-pass membrane protein</topology>
    </subcellularLocation>
</comment>
<evidence type="ECO:0000256" key="6">
    <source>
        <dbReference type="ARBA" id="ARBA00022824"/>
    </source>
</evidence>
<protein>
    <recommendedName>
        <fullName evidence="10">Protein PBN1</fullName>
    </recommendedName>
</protein>
<organism evidence="11 12">
    <name type="scientific">Cristinia sonorae</name>
    <dbReference type="NCBI Taxonomy" id="1940300"/>
    <lineage>
        <taxon>Eukaryota</taxon>
        <taxon>Fungi</taxon>
        <taxon>Dikarya</taxon>
        <taxon>Basidiomycota</taxon>
        <taxon>Agaricomycotina</taxon>
        <taxon>Agaricomycetes</taxon>
        <taxon>Agaricomycetidae</taxon>
        <taxon>Agaricales</taxon>
        <taxon>Pleurotineae</taxon>
        <taxon>Stephanosporaceae</taxon>
        <taxon>Cristinia</taxon>
    </lineage>
</organism>
<dbReference type="UniPathway" id="UPA00196"/>
<gene>
    <name evidence="11" type="ORF">BXZ70DRAFT_47307</name>
</gene>
<keyword evidence="6 10" id="KW-0256">Endoplasmic reticulum</keyword>
<feature type="transmembrane region" description="Helical" evidence="10">
    <location>
        <begin position="170"/>
        <end position="190"/>
    </location>
</feature>
<evidence type="ECO:0000256" key="10">
    <source>
        <dbReference type="RuleBase" id="RU366056"/>
    </source>
</evidence>
<dbReference type="OrthoDB" id="5546453at2759"/>
<dbReference type="Pfam" id="PF08320">
    <property type="entry name" value="PIG-X"/>
    <property type="match status" value="1"/>
</dbReference>
<comment type="similarity">
    <text evidence="3 10">Belongs to the PIGX family.</text>
</comment>
<dbReference type="SMART" id="SM00780">
    <property type="entry name" value="PIG-X"/>
    <property type="match status" value="1"/>
</dbReference>
<dbReference type="PANTHER" id="PTHR28650">
    <property type="entry name" value="PHOSPHATIDYLINOSITOL-GLYCAN BIOSYNTHESIS CLASS X PROTEIN"/>
    <property type="match status" value="1"/>
</dbReference>
<keyword evidence="9" id="KW-0325">Glycoprotein</keyword>
<evidence type="ECO:0000256" key="9">
    <source>
        <dbReference type="ARBA" id="ARBA00023180"/>
    </source>
</evidence>
<evidence type="ECO:0000256" key="2">
    <source>
        <dbReference type="ARBA" id="ARBA00004687"/>
    </source>
</evidence>
<accession>A0A8K0V174</accession>
<proteinExistence type="inferred from homology"/>
<keyword evidence="7 10" id="KW-1133">Transmembrane helix</keyword>
<evidence type="ECO:0000256" key="8">
    <source>
        <dbReference type="ARBA" id="ARBA00023136"/>
    </source>
</evidence>
<comment type="caution">
    <text evidence="11">The sequence shown here is derived from an EMBL/GenBank/DDBJ whole genome shotgun (WGS) entry which is preliminary data.</text>
</comment>
<reference evidence="11" key="1">
    <citation type="journal article" date="2021" name="New Phytol.">
        <title>Evolutionary innovations through gain and loss of genes in the ectomycorrhizal Boletales.</title>
        <authorList>
            <person name="Wu G."/>
            <person name="Miyauchi S."/>
            <person name="Morin E."/>
            <person name="Kuo A."/>
            <person name="Drula E."/>
            <person name="Varga T."/>
            <person name="Kohler A."/>
            <person name="Feng B."/>
            <person name="Cao Y."/>
            <person name="Lipzen A."/>
            <person name="Daum C."/>
            <person name="Hundley H."/>
            <person name="Pangilinan J."/>
            <person name="Johnson J."/>
            <person name="Barry K."/>
            <person name="LaButti K."/>
            <person name="Ng V."/>
            <person name="Ahrendt S."/>
            <person name="Min B."/>
            <person name="Choi I.G."/>
            <person name="Park H."/>
            <person name="Plett J.M."/>
            <person name="Magnuson J."/>
            <person name="Spatafora J.W."/>
            <person name="Nagy L.G."/>
            <person name="Henrissat B."/>
            <person name="Grigoriev I.V."/>
            <person name="Yang Z.L."/>
            <person name="Xu J."/>
            <person name="Martin F.M."/>
        </authorList>
    </citation>
    <scope>NUCLEOTIDE SEQUENCE</scope>
    <source>
        <strain evidence="11">KKN 215</strain>
    </source>
</reference>
<keyword evidence="12" id="KW-1185">Reference proteome</keyword>
<dbReference type="InterPro" id="IPR013233">
    <property type="entry name" value="PIG-X/PBN1"/>
</dbReference>
<sequence>MTSSQPVLLSSRDDDKGYHFKYTTRLSSPNEPNCSIHLRYLFPPDIYVDPYELQDQLRHPFWLNDTINLEHPVGTSDTLSWTELQVSLVGSEKPDPLIVIPLHTRYGKPTESRVGYITLPQPLGLWRCPLSDTHSPLSSTLFPKNGVHGGESNAIRVPLGLRSHIDQVELGTAVVVTAAFLYLLSVFYTTTHRLYASGEKTKRN</sequence>
<evidence type="ECO:0000256" key="4">
    <source>
        <dbReference type="ARBA" id="ARBA00022502"/>
    </source>
</evidence>
<evidence type="ECO:0000256" key="1">
    <source>
        <dbReference type="ARBA" id="ARBA00004389"/>
    </source>
</evidence>
<name>A0A8K0V174_9AGAR</name>
<evidence type="ECO:0000256" key="7">
    <source>
        <dbReference type="ARBA" id="ARBA00022989"/>
    </source>
</evidence>
<keyword evidence="5 10" id="KW-0812">Transmembrane</keyword>
<dbReference type="PANTHER" id="PTHR28650:SF1">
    <property type="entry name" value="PHOSPHATIDYLINOSITOL-GLYCAN BIOSYNTHESIS CLASS X PROTEIN"/>
    <property type="match status" value="1"/>
</dbReference>
<keyword evidence="8 10" id="KW-0472">Membrane</keyword>
<keyword evidence="4 10" id="KW-0337">GPI-anchor biosynthesis</keyword>
<evidence type="ECO:0000256" key="3">
    <source>
        <dbReference type="ARBA" id="ARBA00010345"/>
    </source>
</evidence>
<evidence type="ECO:0000313" key="11">
    <source>
        <dbReference type="EMBL" id="KAH8108217.1"/>
    </source>
</evidence>
<dbReference type="GO" id="GO:0006506">
    <property type="term" value="P:GPI anchor biosynthetic process"/>
    <property type="evidence" value="ECO:0007669"/>
    <property type="project" value="UniProtKB-UniPathway"/>
</dbReference>
<comment type="function">
    <text evidence="10">Required for proper folding and/or the stability of a subset of proteins in the endoplasmic reticulum. Component of glycosylphosphatidylinositol-mannosyltransferase 1 which transfers the first of the 4 mannoses in the GPI-anchor precursors during GPI-anchor biosynthesis. Probably acts by stabilizing the mannosyltransferase GPI14.</text>
</comment>
<evidence type="ECO:0000313" key="12">
    <source>
        <dbReference type="Proteomes" id="UP000813824"/>
    </source>
</evidence>
<dbReference type="Proteomes" id="UP000813824">
    <property type="component" value="Unassembled WGS sequence"/>
</dbReference>
<dbReference type="EMBL" id="JAEVFJ010000001">
    <property type="protein sequence ID" value="KAH8108217.1"/>
    <property type="molecule type" value="Genomic_DNA"/>
</dbReference>
<dbReference type="InterPro" id="IPR040039">
    <property type="entry name" value="PIGX"/>
</dbReference>